<evidence type="ECO:0000256" key="2">
    <source>
        <dbReference type="ARBA" id="ARBA00004555"/>
    </source>
</evidence>
<dbReference type="GO" id="GO:0032050">
    <property type="term" value="F:clathrin heavy chain binding"/>
    <property type="evidence" value="ECO:0007669"/>
    <property type="project" value="TreeGrafter"/>
</dbReference>
<sequence>MPIHKMLRNVIHNVKDEVSMLKASLSLKRRESSIHVHVIRCTTHKLSTAPSEDQIEPFISVECIPYLLPQVSINALLDRLHKTHNATVSLKCLFILHNIITKGSLEMKDILFSYNSNGDHNAFNLSSFRDNTNHESLELSTWVCWHAKLLEDLLMFPKSLGYYLSLSNGAPKIEVSRLSTAKLLGEIQDLIDFVEHVSHVPESLYLRKYHLVNEVVTLVMEDCGHVQHEILWRVEEVRKRVGILDTGELREILGCMNRLEELGM</sequence>
<keyword evidence="7" id="KW-1185">Reference proteome</keyword>
<dbReference type="SUPFAM" id="SSF48464">
    <property type="entry name" value="ENTH/VHS domain"/>
    <property type="match status" value="1"/>
</dbReference>
<accession>A0AAN9Q7U4</accession>
<name>A0AAN9Q7U4_CANGL</name>
<dbReference type="GO" id="GO:0030136">
    <property type="term" value="C:clathrin-coated vesicle"/>
    <property type="evidence" value="ECO:0007669"/>
    <property type="project" value="UniProtKB-SubCell"/>
</dbReference>
<keyword evidence="4" id="KW-0968">Cytoplasmic vesicle</keyword>
<feature type="domain" description="ENTH" evidence="5">
    <location>
        <begin position="26"/>
        <end position="164"/>
    </location>
</feature>
<dbReference type="PANTHER" id="PTHR22951">
    <property type="entry name" value="CLATHRIN ASSEMBLY PROTEIN"/>
    <property type="match status" value="1"/>
</dbReference>
<keyword evidence="3" id="KW-0333">Golgi apparatus</keyword>
<dbReference type="GO" id="GO:0005905">
    <property type="term" value="C:clathrin-coated pit"/>
    <property type="evidence" value="ECO:0007669"/>
    <property type="project" value="TreeGrafter"/>
</dbReference>
<dbReference type="InterPro" id="IPR045192">
    <property type="entry name" value="AP180-like"/>
</dbReference>
<dbReference type="PANTHER" id="PTHR22951:SF24">
    <property type="entry name" value="ENTH DOMAIN-CONTAINING PROTEIN"/>
    <property type="match status" value="1"/>
</dbReference>
<dbReference type="GO" id="GO:0000149">
    <property type="term" value="F:SNARE binding"/>
    <property type="evidence" value="ECO:0007669"/>
    <property type="project" value="TreeGrafter"/>
</dbReference>
<evidence type="ECO:0000313" key="6">
    <source>
        <dbReference type="EMBL" id="KAK7321243.1"/>
    </source>
</evidence>
<evidence type="ECO:0000256" key="4">
    <source>
        <dbReference type="ARBA" id="ARBA00023329"/>
    </source>
</evidence>
<comment type="subcellular location">
    <subcellularLocation>
        <location evidence="1">Cytoplasmic vesicle</location>
        <location evidence="1">Clathrin-coated vesicle</location>
    </subcellularLocation>
    <subcellularLocation>
        <location evidence="2">Golgi apparatus</location>
    </subcellularLocation>
</comment>
<dbReference type="InterPro" id="IPR013809">
    <property type="entry name" value="ENTH"/>
</dbReference>
<comment type="caution">
    <text evidence="6">The sequence shown here is derived from an EMBL/GenBank/DDBJ whole genome shotgun (WGS) entry which is preliminary data.</text>
</comment>
<proteinExistence type="predicted"/>
<dbReference type="InterPro" id="IPR008942">
    <property type="entry name" value="ENTH_VHS"/>
</dbReference>
<evidence type="ECO:0000313" key="7">
    <source>
        <dbReference type="Proteomes" id="UP001367508"/>
    </source>
</evidence>
<reference evidence="6 7" key="1">
    <citation type="submission" date="2024-01" db="EMBL/GenBank/DDBJ databases">
        <title>The genomes of 5 underutilized Papilionoideae crops provide insights into root nodulation and disease resistanc.</title>
        <authorList>
            <person name="Jiang F."/>
        </authorList>
    </citation>
    <scope>NUCLEOTIDE SEQUENCE [LARGE SCALE GENOMIC DNA]</scope>
    <source>
        <strain evidence="6">LVBAO_FW01</strain>
        <tissue evidence="6">Leaves</tissue>
    </source>
</reference>
<dbReference type="GO" id="GO:0072583">
    <property type="term" value="P:clathrin-dependent endocytosis"/>
    <property type="evidence" value="ECO:0007669"/>
    <property type="project" value="InterPro"/>
</dbReference>
<dbReference type="GO" id="GO:0006900">
    <property type="term" value="P:vesicle budding from membrane"/>
    <property type="evidence" value="ECO:0007669"/>
    <property type="project" value="TreeGrafter"/>
</dbReference>
<dbReference type="GO" id="GO:0048268">
    <property type="term" value="P:clathrin coat assembly"/>
    <property type="evidence" value="ECO:0007669"/>
    <property type="project" value="InterPro"/>
</dbReference>
<dbReference type="GO" id="GO:0005794">
    <property type="term" value="C:Golgi apparatus"/>
    <property type="evidence" value="ECO:0007669"/>
    <property type="project" value="UniProtKB-SubCell"/>
</dbReference>
<evidence type="ECO:0000256" key="1">
    <source>
        <dbReference type="ARBA" id="ARBA00004132"/>
    </source>
</evidence>
<protein>
    <recommendedName>
        <fullName evidence="5">ENTH domain-containing protein</fullName>
    </recommendedName>
</protein>
<dbReference type="InterPro" id="IPR011417">
    <property type="entry name" value="ANTH_dom"/>
</dbReference>
<dbReference type="GO" id="GO:0005546">
    <property type="term" value="F:phosphatidylinositol-4,5-bisphosphate binding"/>
    <property type="evidence" value="ECO:0007669"/>
    <property type="project" value="TreeGrafter"/>
</dbReference>
<dbReference type="EMBL" id="JAYMYQ010000007">
    <property type="protein sequence ID" value="KAK7321243.1"/>
    <property type="molecule type" value="Genomic_DNA"/>
</dbReference>
<evidence type="ECO:0000259" key="5">
    <source>
        <dbReference type="PROSITE" id="PS50942"/>
    </source>
</evidence>
<evidence type="ECO:0000256" key="3">
    <source>
        <dbReference type="ARBA" id="ARBA00023034"/>
    </source>
</evidence>
<dbReference type="Proteomes" id="UP001367508">
    <property type="component" value="Unassembled WGS sequence"/>
</dbReference>
<dbReference type="AlphaFoldDB" id="A0AAN9Q7U4"/>
<dbReference type="Gene3D" id="1.25.40.90">
    <property type="match status" value="1"/>
</dbReference>
<dbReference type="GO" id="GO:0005545">
    <property type="term" value="F:1-phosphatidylinositol binding"/>
    <property type="evidence" value="ECO:0007669"/>
    <property type="project" value="TreeGrafter"/>
</dbReference>
<dbReference type="Pfam" id="PF07651">
    <property type="entry name" value="ANTH"/>
    <property type="match status" value="1"/>
</dbReference>
<gene>
    <name evidence="6" type="ORF">VNO77_31690</name>
</gene>
<organism evidence="6 7">
    <name type="scientific">Canavalia gladiata</name>
    <name type="common">Sword bean</name>
    <name type="synonym">Dolichos gladiatus</name>
    <dbReference type="NCBI Taxonomy" id="3824"/>
    <lineage>
        <taxon>Eukaryota</taxon>
        <taxon>Viridiplantae</taxon>
        <taxon>Streptophyta</taxon>
        <taxon>Embryophyta</taxon>
        <taxon>Tracheophyta</taxon>
        <taxon>Spermatophyta</taxon>
        <taxon>Magnoliopsida</taxon>
        <taxon>eudicotyledons</taxon>
        <taxon>Gunneridae</taxon>
        <taxon>Pentapetalae</taxon>
        <taxon>rosids</taxon>
        <taxon>fabids</taxon>
        <taxon>Fabales</taxon>
        <taxon>Fabaceae</taxon>
        <taxon>Papilionoideae</taxon>
        <taxon>50 kb inversion clade</taxon>
        <taxon>NPAAA clade</taxon>
        <taxon>indigoferoid/millettioid clade</taxon>
        <taxon>Phaseoleae</taxon>
        <taxon>Canavalia</taxon>
    </lineage>
</organism>
<dbReference type="PROSITE" id="PS50942">
    <property type="entry name" value="ENTH"/>
    <property type="match status" value="1"/>
</dbReference>